<keyword evidence="2" id="KW-1185">Reference proteome</keyword>
<accession>A0A7K1SC11</accession>
<sequence length="67" mass="7546">MIRPNFDELLDFYGAGMVSQSIQPYSHWSNSKNLRNCINLAMNGAKNGNESSLKTLHLIKDLFMAQA</sequence>
<dbReference type="AlphaFoldDB" id="A0A7K1SC11"/>
<reference evidence="1 2" key="1">
    <citation type="submission" date="2019-12" db="EMBL/GenBank/DDBJ databases">
        <title>Spirosoma sp. HMF4905 genome sequencing and assembly.</title>
        <authorList>
            <person name="Kang H."/>
            <person name="Cha I."/>
            <person name="Kim H."/>
            <person name="Joh K."/>
        </authorList>
    </citation>
    <scope>NUCLEOTIDE SEQUENCE [LARGE SCALE GENOMIC DNA]</scope>
    <source>
        <strain evidence="1 2">HMF4905</strain>
    </source>
</reference>
<gene>
    <name evidence="1" type="ORF">GO755_15060</name>
</gene>
<evidence type="ECO:0000313" key="2">
    <source>
        <dbReference type="Proteomes" id="UP000436006"/>
    </source>
</evidence>
<evidence type="ECO:0000313" key="1">
    <source>
        <dbReference type="EMBL" id="MVM31362.1"/>
    </source>
</evidence>
<dbReference type="RefSeq" id="WP_157586004.1">
    <property type="nucleotide sequence ID" value="NZ_WPIN01000005.1"/>
</dbReference>
<organism evidence="1 2">
    <name type="scientific">Spirosoma arboris</name>
    <dbReference type="NCBI Taxonomy" id="2682092"/>
    <lineage>
        <taxon>Bacteria</taxon>
        <taxon>Pseudomonadati</taxon>
        <taxon>Bacteroidota</taxon>
        <taxon>Cytophagia</taxon>
        <taxon>Cytophagales</taxon>
        <taxon>Cytophagaceae</taxon>
        <taxon>Spirosoma</taxon>
    </lineage>
</organism>
<comment type="caution">
    <text evidence="1">The sequence shown here is derived from an EMBL/GenBank/DDBJ whole genome shotgun (WGS) entry which is preliminary data.</text>
</comment>
<dbReference type="EMBL" id="WPIN01000005">
    <property type="protein sequence ID" value="MVM31362.1"/>
    <property type="molecule type" value="Genomic_DNA"/>
</dbReference>
<proteinExistence type="predicted"/>
<protein>
    <submittedName>
        <fullName evidence="1">Uncharacterized protein</fullName>
    </submittedName>
</protein>
<dbReference type="Proteomes" id="UP000436006">
    <property type="component" value="Unassembled WGS sequence"/>
</dbReference>
<name>A0A7K1SC11_9BACT</name>